<dbReference type="AlphaFoldDB" id="A0A9N9YJZ5"/>
<dbReference type="SUPFAM" id="SSF54416">
    <property type="entry name" value="Amine oxidase N-terminal region"/>
    <property type="match status" value="2"/>
</dbReference>
<dbReference type="GO" id="GO:0005507">
    <property type="term" value="F:copper ion binding"/>
    <property type="evidence" value="ECO:0007669"/>
    <property type="project" value="InterPro"/>
</dbReference>
<dbReference type="Proteomes" id="UP000696573">
    <property type="component" value="Unassembled WGS sequence"/>
</dbReference>
<evidence type="ECO:0000313" key="1">
    <source>
        <dbReference type="EMBL" id="CAH0020830.1"/>
    </source>
</evidence>
<sequence>METQEPRKADVLPFLEAERTGTTLPPATPRLAYVIFHHLDTGGSLKGLINLDARVPLPLKELLAHVQGPVDVDEVIGLGKVCLNHPELIKEIEKLKLPKGITVCNEPWAYSTGDVNETR</sequence>
<dbReference type="EMBL" id="CABFNQ020000645">
    <property type="protein sequence ID" value="CAH0020830.1"/>
    <property type="molecule type" value="Genomic_DNA"/>
</dbReference>
<dbReference type="GO" id="GO:0008131">
    <property type="term" value="F:primary methylamine oxidase activity"/>
    <property type="evidence" value="ECO:0007669"/>
    <property type="project" value="InterPro"/>
</dbReference>
<accession>A0A9N9YJZ5</accession>
<dbReference type="GO" id="GO:0048038">
    <property type="term" value="F:quinone binding"/>
    <property type="evidence" value="ECO:0007669"/>
    <property type="project" value="InterPro"/>
</dbReference>
<protein>
    <submittedName>
        <fullName evidence="1">Uncharacterized protein</fullName>
    </submittedName>
</protein>
<name>A0A9N9YJZ5_9HYPO</name>
<comment type="caution">
    <text evidence="1">The sequence shown here is derived from an EMBL/GenBank/DDBJ whole genome shotgun (WGS) entry which is preliminary data.</text>
</comment>
<reference evidence="1" key="1">
    <citation type="submission" date="2021-10" db="EMBL/GenBank/DDBJ databases">
        <authorList>
            <person name="Piombo E."/>
        </authorList>
    </citation>
    <scope>NUCLEOTIDE SEQUENCE</scope>
</reference>
<organism evidence="1 2">
    <name type="scientific">Clonostachys rhizophaga</name>
    <dbReference type="NCBI Taxonomy" id="160324"/>
    <lineage>
        <taxon>Eukaryota</taxon>
        <taxon>Fungi</taxon>
        <taxon>Dikarya</taxon>
        <taxon>Ascomycota</taxon>
        <taxon>Pezizomycotina</taxon>
        <taxon>Sordariomycetes</taxon>
        <taxon>Hypocreomycetidae</taxon>
        <taxon>Hypocreales</taxon>
        <taxon>Bionectriaceae</taxon>
        <taxon>Clonostachys</taxon>
    </lineage>
</organism>
<dbReference type="Gene3D" id="3.10.450.40">
    <property type="match status" value="2"/>
</dbReference>
<dbReference type="GO" id="GO:0009308">
    <property type="term" value="P:amine metabolic process"/>
    <property type="evidence" value="ECO:0007669"/>
    <property type="project" value="InterPro"/>
</dbReference>
<dbReference type="InterPro" id="IPR016182">
    <property type="entry name" value="Cu_amine_oxidase_N-reg"/>
</dbReference>
<keyword evidence="2" id="KW-1185">Reference proteome</keyword>
<evidence type="ECO:0000313" key="2">
    <source>
        <dbReference type="Proteomes" id="UP000696573"/>
    </source>
</evidence>
<proteinExistence type="predicted"/>
<gene>
    <name evidence="1" type="ORF">CRHIZ90672A_00004645</name>
</gene>